<reference evidence="8 9" key="1">
    <citation type="journal article" date="2008" name="Nature">
        <title>The genome of the model beetle and pest Tribolium castaneum.</title>
        <authorList>
            <consortium name="Tribolium Genome Sequencing Consortium"/>
            <person name="Richards S."/>
            <person name="Gibbs R.A."/>
            <person name="Weinstock G.M."/>
            <person name="Brown S.J."/>
            <person name="Denell R."/>
            <person name="Beeman R.W."/>
            <person name="Gibbs R."/>
            <person name="Beeman R.W."/>
            <person name="Brown S.J."/>
            <person name="Bucher G."/>
            <person name="Friedrich M."/>
            <person name="Grimmelikhuijzen C.J."/>
            <person name="Klingler M."/>
            <person name="Lorenzen M."/>
            <person name="Richards S."/>
            <person name="Roth S."/>
            <person name="Schroder R."/>
            <person name="Tautz D."/>
            <person name="Zdobnov E.M."/>
            <person name="Muzny D."/>
            <person name="Gibbs R.A."/>
            <person name="Weinstock G.M."/>
            <person name="Attaway T."/>
            <person name="Bell S."/>
            <person name="Buhay C.J."/>
            <person name="Chandrabose M.N."/>
            <person name="Chavez D."/>
            <person name="Clerk-Blankenburg K.P."/>
            <person name="Cree A."/>
            <person name="Dao M."/>
            <person name="Davis C."/>
            <person name="Chacko J."/>
            <person name="Dinh H."/>
            <person name="Dugan-Rocha S."/>
            <person name="Fowler G."/>
            <person name="Garner T.T."/>
            <person name="Garnes J."/>
            <person name="Gnirke A."/>
            <person name="Hawes A."/>
            <person name="Hernandez J."/>
            <person name="Hines S."/>
            <person name="Holder M."/>
            <person name="Hume J."/>
            <person name="Jhangiani S.N."/>
            <person name="Joshi V."/>
            <person name="Khan Z.M."/>
            <person name="Jackson L."/>
            <person name="Kovar C."/>
            <person name="Kowis A."/>
            <person name="Lee S."/>
            <person name="Lewis L.R."/>
            <person name="Margolis J."/>
            <person name="Morgan M."/>
            <person name="Nazareth L.V."/>
            <person name="Nguyen N."/>
            <person name="Okwuonu G."/>
            <person name="Parker D."/>
            <person name="Richards S."/>
            <person name="Ruiz S.J."/>
            <person name="Santibanez J."/>
            <person name="Savard J."/>
            <person name="Scherer S.E."/>
            <person name="Schneider B."/>
            <person name="Sodergren E."/>
            <person name="Tautz D."/>
            <person name="Vattahil S."/>
            <person name="Villasana D."/>
            <person name="White C.S."/>
            <person name="Wright R."/>
            <person name="Park Y."/>
            <person name="Beeman R.W."/>
            <person name="Lord J."/>
            <person name="Oppert B."/>
            <person name="Lorenzen M."/>
            <person name="Brown S."/>
            <person name="Wang L."/>
            <person name="Savard J."/>
            <person name="Tautz D."/>
            <person name="Richards S."/>
            <person name="Weinstock G."/>
            <person name="Gibbs R.A."/>
            <person name="Liu Y."/>
            <person name="Worley K."/>
            <person name="Weinstock G."/>
            <person name="Elsik C.G."/>
            <person name="Reese J.T."/>
            <person name="Elhaik E."/>
            <person name="Landan G."/>
            <person name="Graur D."/>
            <person name="Arensburger P."/>
            <person name="Atkinson P."/>
            <person name="Beeman R.W."/>
            <person name="Beidler J."/>
            <person name="Brown S.J."/>
            <person name="Demuth J.P."/>
            <person name="Drury D.W."/>
            <person name="Du Y.Z."/>
            <person name="Fujiwara H."/>
            <person name="Lorenzen M."/>
            <person name="Maselli V."/>
            <person name="Osanai M."/>
            <person name="Park Y."/>
            <person name="Robertson H.M."/>
            <person name="Tu Z."/>
            <person name="Wang J.J."/>
            <person name="Wang S."/>
            <person name="Richards S."/>
            <person name="Song H."/>
            <person name="Zhang L."/>
            <person name="Sodergren E."/>
            <person name="Werner D."/>
            <person name="Stanke M."/>
            <person name="Morgenstern B."/>
            <person name="Solovyev V."/>
            <person name="Kosarev P."/>
            <person name="Brown G."/>
            <person name="Chen H.C."/>
            <person name="Ermolaeva O."/>
            <person name="Hlavina W."/>
            <person name="Kapustin Y."/>
            <person name="Kiryutin B."/>
            <person name="Kitts P."/>
            <person name="Maglott D."/>
            <person name="Pruitt K."/>
            <person name="Sapojnikov V."/>
            <person name="Souvorov A."/>
            <person name="Mackey A.J."/>
            <person name="Waterhouse R.M."/>
            <person name="Wyder S."/>
            <person name="Zdobnov E.M."/>
            <person name="Zdobnov E.M."/>
            <person name="Wyder S."/>
            <person name="Kriventseva E.V."/>
            <person name="Kadowaki T."/>
            <person name="Bork P."/>
            <person name="Aranda M."/>
            <person name="Bao R."/>
            <person name="Beermann A."/>
            <person name="Berns N."/>
            <person name="Bolognesi R."/>
            <person name="Bonneton F."/>
            <person name="Bopp D."/>
            <person name="Brown S.J."/>
            <person name="Bucher G."/>
            <person name="Butts T."/>
            <person name="Chaumot A."/>
            <person name="Denell R.E."/>
            <person name="Ferrier D.E."/>
            <person name="Friedrich M."/>
            <person name="Gordon C.M."/>
            <person name="Jindra M."/>
            <person name="Klingler M."/>
            <person name="Lan Q."/>
            <person name="Lattorff H.M."/>
            <person name="Laudet V."/>
            <person name="von Levetsow C."/>
            <person name="Liu Z."/>
            <person name="Lutz R."/>
            <person name="Lynch J.A."/>
            <person name="da Fonseca R.N."/>
            <person name="Posnien N."/>
            <person name="Reuter R."/>
            <person name="Roth S."/>
            <person name="Savard J."/>
            <person name="Schinko J.B."/>
            <person name="Schmitt C."/>
            <person name="Schoppmeier M."/>
            <person name="Schroder R."/>
            <person name="Shippy T.D."/>
            <person name="Simonnet F."/>
            <person name="Marques-Souza H."/>
            <person name="Tautz D."/>
            <person name="Tomoyasu Y."/>
            <person name="Trauner J."/>
            <person name="Van der Zee M."/>
            <person name="Vervoort M."/>
            <person name="Wittkopp N."/>
            <person name="Wimmer E.A."/>
            <person name="Yang X."/>
            <person name="Jones A.K."/>
            <person name="Sattelle D.B."/>
            <person name="Ebert P.R."/>
            <person name="Nelson D."/>
            <person name="Scott J.G."/>
            <person name="Beeman R.W."/>
            <person name="Muthukrishnan S."/>
            <person name="Kramer K.J."/>
            <person name="Arakane Y."/>
            <person name="Beeman R.W."/>
            <person name="Zhu Q."/>
            <person name="Hogenkamp D."/>
            <person name="Dixit R."/>
            <person name="Oppert B."/>
            <person name="Jiang H."/>
            <person name="Zou Z."/>
            <person name="Marshall J."/>
            <person name="Elpidina E."/>
            <person name="Vinokurov K."/>
            <person name="Oppert C."/>
            <person name="Zou Z."/>
            <person name="Evans J."/>
            <person name="Lu Z."/>
            <person name="Zhao P."/>
            <person name="Sumathipala N."/>
            <person name="Altincicek B."/>
            <person name="Vilcinskas A."/>
            <person name="Williams M."/>
            <person name="Hultmark D."/>
            <person name="Hetru C."/>
            <person name="Jiang H."/>
            <person name="Grimmelikhuijzen C.J."/>
            <person name="Hauser F."/>
            <person name="Cazzamali G."/>
            <person name="Williamson M."/>
            <person name="Park Y."/>
            <person name="Li B."/>
            <person name="Tanaka Y."/>
            <person name="Predel R."/>
            <person name="Neupert S."/>
            <person name="Schachtner J."/>
            <person name="Verleyen P."/>
            <person name="Raible F."/>
            <person name="Bork P."/>
            <person name="Friedrich M."/>
            <person name="Walden K.K."/>
            <person name="Robertson H.M."/>
            <person name="Angeli S."/>
            <person name="Foret S."/>
            <person name="Bucher G."/>
            <person name="Schuetz S."/>
            <person name="Maleszka R."/>
            <person name="Wimmer E.A."/>
            <person name="Beeman R.W."/>
            <person name="Lorenzen M."/>
            <person name="Tomoyasu Y."/>
            <person name="Miller S.C."/>
            <person name="Grossmann D."/>
            <person name="Bucher G."/>
        </authorList>
    </citation>
    <scope>NUCLEOTIDE SEQUENCE [LARGE SCALE GENOMIC DNA]</scope>
    <source>
        <strain evidence="8 9">Georgia GA2</strain>
    </source>
</reference>
<feature type="transmembrane region" description="Helical" evidence="6">
    <location>
        <begin position="174"/>
        <end position="196"/>
    </location>
</feature>
<sequence length="333" mass="37918">MFPFEFKFKYSQNKSAKELRLSDYKSRVFTGVQYLTMILVVSSSFFTGVARPDMSWKISQHCEDPKFNQPLTQVDKTWAIGTTVVVSLIIVCLMSTKMLFYGWENKDVLDIVNYFFGILSLWVACYALKSLIGYPIPSFFTKNELYAFYCCKHCLPIPQTKKLTELDLDSRGSFPSFLICALSYSSTFLFVVCTYLDENRRFAAKLLALLLPGGVSFIYSWYLWQSNEHHLQDVVGGALLGCFLGAYIARDIYKRDNTSARFQDDFVTVLMAREIIAQAERANRGGTHTPNEYVINLYPHENEAIGTQNSNNNNAVVAFNDDPPPYSSLNLAE</sequence>
<proteinExistence type="inferred from homology"/>
<keyword evidence="9" id="KW-1185">Reference proteome</keyword>
<gene>
    <name evidence="8" type="primary">AUGUSTUS-3.0.2_13645</name>
    <name evidence="8" type="ORF">TcasGA2_TC013645</name>
</gene>
<protein>
    <recommendedName>
        <fullName evidence="7">Phosphatidic acid phosphatase type 2/haloperoxidase domain-containing protein</fullName>
    </recommendedName>
</protein>
<keyword evidence="5 6" id="KW-0472">Membrane</keyword>
<reference evidence="8 9" key="2">
    <citation type="journal article" date="2010" name="Nucleic Acids Res.">
        <title>BeetleBase in 2010: revisions to provide comprehensive genomic information for Tribolium castaneum.</title>
        <authorList>
            <person name="Kim H.S."/>
            <person name="Murphy T."/>
            <person name="Xia J."/>
            <person name="Caragea D."/>
            <person name="Park Y."/>
            <person name="Beeman R.W."/>
            <person name="Lorenzen M.D."/>
            <person name="Butcher S."/>
            <person name="Manak J.R."/>
            <person name="Brown S.J."/>
        </authorList>
    </citation>
    <scope>GENOME REANNOTATION</scope>
    <source>
        <strain evidence="8 9">Georgia GA2</strain>
    </source>
</reference>
<feature type="transmembrane region" description="Helical" evidence="6">
    <location>
        <begin position="28"/>
        <end position="50"/>
    </location>
</feature>
<evidence type="ECO:0000259" key="7">
    <source>
        <dbReference type="Pfam" id="PF01569"/>
    </source>
</evidence>
<organism evidence="8 9">
    <name type="scientific">Tribolium castaneum</name>
    <name type="common">Red flour beetle</name>
    <dbReference type="NCBI Taxonomy" id="7070"/>
    <lineage>
        <taxon>Eukaryota</taxon>
        <taxon>Metazoa</taxon>
        <taxon>Ecdysozoa</taxon>
        <taxon>Arthropoda</taxon>
        <taxon>Hexapoda</taxon>
        <taxon>Insecta</taxon>
        <taxon>Pterygota</taxon>
        <taxon>Neoptera</taxon>
        <taxon>Endopterygota</taxon>
        <taxon>Coleoptera</taxon>
        <taxon>Polyphaga</taxon>
        <taxon>Cucujiformia</taxon>
        <taxon>Tenebrionidae</taxon>
        <taxon>Tenebrionidae incertae sedis</taxon>
        <taxon>Tribolium</taxon>
    </lineage>
</organism>
<evidence type="ECO:0000256" key="2">
    <source>
        <dbReference type="ARBA" id="ARBA00008816"/>
    </source>
</evidence>
<evidence type="ECO:0000256" key="4">
    <source>
        <dbReference type="ARBA" id="ARBA00022989"/>
    </source>
</evidence>
<accession>D6WKL2</accession>
<feature type="transmembrane region" description="Helical" evidence="6">
    <location>
        <begin position="203"/>
        <end position="222"/>
    </location>
</feature>
<dbReference type="GO" id="GO:0008195">
    <property type="term" value="F:phosphatidate phosphatase activity"/>
    <property type="evidence" value="ECO:0000318"/>
    <property type="project" value="GO_Central"/>
</dbReference>
<dbReference type="GO" id="GO:0006644">
    <property type="term" value="P:phospholipid metabolic process"/>
    <property type="evidence" value="ECO:0000318"/>
    <property type="project" value="GO_Central"/>
</dbReference>
<name>D6WKL2_TRICA</name>
<dbReference type="OrthoDB" id="6749822at2759"/>
<dbReference type="InterPro" id="IPR000326">
    <property type="entry name" value="PAP2/HPO"/>
</dbReference>
<evidence type="ECO:0000313" key="8">
    <source>
        <dbReference type="EMBL" id="EFA03562.2"/>
    </source>
</evidence>
<dbReference type="CDD" id="cd01610">
    <property type="entry name" value="PAP2_like"/>
    <property type="match status" value="1"/>
</dbReference>
<dbReference type="SUPFAM" id="SSF48317">
    <property type="entry name" value="Acid phosphatase/Vanadium-dependent haloperoxidase"/>
    <property type="match status" value="1"/>
</dbReference>
<keyword evidence="4 6" id="KW-1133">Transmembrane helix</keyword>
<comment type="similarity">
    <text evidence="2">Belongs to the PA-phosphatase related phosphoesterase family.</text>
</comment>
<dbReference type="AlphaFoldDB" id="D6WKL2"/>
<evidence type="ECO:0000313" key="9">
    <source>
        <dbReference type="Proteomes" id="UP000007266"/>
    </source>
</evidence>
<dbReference type="HOGENOM" id="CLU_995093_0_0_1"/>
<dbReference type="Gene3D" id="1.20.144.10">
    <property type="entry name" value="Phosphatidic acid phosphatase type 2/haloperoxidase"/>
    <property type="match status" value="1"/>
</dbReference>
<dbReference type="PANTHER" id="PTHR10165:SF35">
    <property type="entry name" value="RE23632P"/>
    <property type="match status" value="1"/>
</dbReference>
<dbReference type="GO" id="GO:0016020">
    <property type="term" value="C:membrane"/>
    <property type="evidence" value="ECO:0000318"/>
    <property type="project" value="GO_Central"/>
</dbReference>
<evidence type="ECO:0000256" key="5">
    <source>
        <dbReference type="ARBA" id="ARBA00023136"/>
    </source>
</evidence>
<dbReference type="InterPro" id="IPR043216">
    <property type="entry name" value="PAP-like"/>
</dbReference>
<comment type="subcellular location">
    <subcellularLocation>
        <location evidence="1">Membrane</location>
        <topology evidence="1">Multi-pass membrane protein</topology>
    </subcellularLocation>
</comment>
<keyword evidence="3 6" id="KW-0812">Transmembrane</keyword>
<dbReference type="GO" id="GO:0046839">
    <property type="term" value="P:phospholipid dephosphorylation"/>
    <property type="evidence" value="ECO:0000318"/>
    <property type="project" value="GO_Central"/>
</dbReference>
<feature type="transmembrane region" description="Helical" evidence="6">
    <location>
        <begin position="234"/>
        <end position="253"/>
    </location>
</feature>
<feature type="transmembrane region" description="Helical" evidence="6">
    <location>
        <begin position="78"/>
        <end position="100"/>
    </location>
</feature>
<dbReference type="InParanoid" id="D6WKL2"/>
<evidence type="ECO:0000256" key="1">
    <source>
        <dbReference type="ARBA" id="ARBA00004141"/>
    </source>
</evidence>
<dbReference type="InterPro" id="IPR036938">
    <property type="entry name" value="PAP2/HPO_sf"/>
</dbReference>
<dbReference type="Proteomes" id="UP000007266">
    <property type="component" value="Linkage group 5"/>
</dbReference>
<dbReference type="EMBL" id="KQ971342">
    <property type="protein sequence ID" value="EFA03562.2"/>
    <property type="molecule type" value="Genomic_DNA"/>
</dbReference>
<evidence type="ECO:0000256" key="6">
    <source>
        <dbReference type="SAM" id="Phobius"/>
    </source>
</evidence>
<dbReference type="PANTHER" id="PTHR10165">
    <property type="entry name" value="LIPID PHOSPHATE PHOSPHATASE"/>
    <property type="match status" value="1"/>
</dbReference>
<feature type="domain" description="Phosphatidic acid phosphatase type 2/haloperoxidase" evidence="7">
    <location>
        <begin position="112"/>
        <end position="255"/>
    </location>
</feature>
<evidence type="ECO:0000256" key="3">
    <source>
        <dbReference type="ARBA" id="ARBA00022692"/>
    </source>
</evidence>
<feature type="transmembrane region" description="Helical" evidence="6">
    <location>
        <begin position="112"/>
        <end position="136"/>
    </location>
</feature>
<dbReference type="KEGG" id="tca:103312975"/>
<dbReference type="Pfam" id="PF01569">
    <property type="entry name" value="PAP2"/>
    <property type="match status" value="1"/>
</dbReference>